<reference evidence="1" key="1">
    <citation type="submission" date="2021-05" db="EMBL/GenBank/DDBJ databases">
        <authorList>
            <person name="Scholz U."/>
            <person name="Mascher M."/>
            <person name="Fiebig A."/>
        </authorList>
    </citation>
    <scope>NUCLEOTIDE SEQUENCE [LARGE SCALE GENOMIC DNA]</scope>
</reference>
<evidence type="ECO:0000313" key="2">
    <source>
        <dbReference type="Proteomes" id="UP001732700"/>
    </source>
</evidence>
<organism evidence="1 2">
    <name type="scientific">Avena sativa</name>
    <name type="common">Oat</name>
    <dbReference type="NCBI Taxonomy" id="4498"/>
    <lineage>
        <taxon>Eukaryota</taxon>
        <taxon>Viridiplantae</taxon>
        <taxon>Streptophyta</taxon>
        <taxon>Embryophyta</taxon>
        <taxon>Tracheophyta</taxon>
        <taxon>Spermatophyta</taxon>
        <taxon>Magnoliopsida</taxon>
        <taxon>Liliopsida</taxon>
        <taxon>Poales</taxon>
        <taxon>Poaceae</taxon>
        <taxon>BOP clade</taxon>
        <taxon>Pooideae</taxon>
        <taxon>Poodae</taxon>
        <taxon>Poeae</taxon>
        <taxon>Poeae Chloroplast Group 1 (Aveneae type)</taxon>
        <taxon>Aveninae</taxon>
        <taxon>Avena</taxon>
    </lineage>
</organism>
<protein>
    <submittedName>
        <fullName evidence="1">Uncharacterized protein</fullName>
    </submittedName>
</protein>
<sequence length="684" mass="76254">MSYMATKRCSSPPFFVYVCLVLFLGPNLAALCTAQVQFSYSGFRATDVTLDGVAAVRQDRLIQLTNTSDVKGYAFHPAPLRFRRSPNGTVQSFSVSFVFGIQSDFPDVCVDGMSFFVAPKKSFPGAFANHFLGLFNDQTDGSPDNHIFAVELDTFMNSELKDINNNHVGIDINSLRSVDATMAGFYDDENGSFTNLTLSSGQPMQMWVDYDAESAQVKSTMAPLGVDKPRRLLLSSVNNTNLSDVLEEPSYVGFSGASGPLTTLFYVLGWSFAMDGPAPAINITNLPMLPQGHPKARSLVLEIALPIATAAFIAAVGTAVVLLVRRWLRYAELREDWEVEFGPHRFSYKDLYHATEGFKKKHLLGAGGFGEVYKGVLQASKLEVAVKKVSHESRQGMKEFITEVVSIGRLRHRNLVQLLGYCRRKGELILVYDYMQNGSLDKYLHCEEEDKQSTTLLDWTQRYGIIRGIACALFYLHEKWEKIVIHRDIKASNVLLDHEMNGRLGDFGLARLYDHGTDLQTTHVVGTMGYLAPELLRTGKSSPLTDVFAFGTFLLEVTCGQRPVKQHGQDQQIMLVDWVLEHWHSGSLTQTVDRRLQGLYDNDQANMVLKLGLLCLHPLPTSRPTMRQVMQYLDGDMPLPELEPTRLNFNMVSMMRNEGFSSAVMSYPDLTTSIGTFSGLSGGR</sequence>
<reference evidence="1" key="2">
    <citation type="submission" date="2025-09" db="UniProtKB">
        <authorList>
            <consortium name="EnsemblPlants"/>
        </authorList>
    </citation>
    <scope>IDENTIFICATION</scope>
</reference>
<keyword evidence="2" id="KW-1185">Reference proteome</keyword>
<accession>A0ACD5WM68</accession>
<dbReference type="Proteomes" id="UP001732700">
    <property type="component" value="Chromosome 4C"/>
</dbReference>
<evidence type="ECO:0000313" key="1">
    <source>
        <dbReference type="EnsemblPlants" id="AVESA.00010b.r2.4CG1253220.1.CDS.1"/>
    </source>
</evidence>
<name>A0ACD5WM68_AVESA</name>
<proteinExistence type="predicted"/>
<dbReference type="EnsemblPlants" id="AVESA.00010b.r2.4CG1253220.1">
    <property type="protein sequence ID" value="AVESA.00010b.r2.4CG1253220.1.CDS.1"/>
    <property type="gene ID" value="AVESA.00010b.r2.4CG1253220"/>
</dbReference>